<dbReference type="Proteomes" id="UP000003082">
    <property type="component" value="Unassembled WGS sequence"/>
</dbReference>
<reference evidence="1 2" key="1">
    <citation type="submission" date="2008-08" db="EMBL/GenBank/DDBJ databases">
        <authorList>
            <person name="Madupu R."/>
            <person name="Durkin A.S."/>
            <person name="Torralba M."/>
            <person name="Methe B."/>
            <person name="Sutton G.G."/>
            <person name="Strausberg R.L."/>
            <person name="Nelson K.E."/>
        </authorList>
    </citation>
    <scope>NUCLEOTIDE SEQUENCE [LARGE SCALE GENOMIC DNA]</scope>
    <source>
        <strain evidence="1 2">RM3267</strain>
    </source>
</reference>
<name>B9D1Z4_CAMRE</name>
<proteinExistence type="predicted"/>
<evidence type="ECO:0000313" key="1">
    <source>
        <dbReference type="EMBL" id="EEF13937.1"/>
    </source>
</evidence>
<gene>
    <name evidence="1" type="ORF">CAMRE0001_0870</name>
</gene>
<evidence type="ECO:0000313" key="2">
    <source>
        <dbReference type="Proteomes" id="UP000003082"/>
    </source>
</evidence>
<sequence>MKFDSLESRALNLIRNFISVFINLASAKAEFIKFDVNL</sequence>
<comment type="caution">
    <text evidence="1">The sequence shown here is derived from an EMBL/GenBank/DDBJ whole genome shotgun (WGS) entry which is preliminary data.</text>
</comment>
<keyword evidence="2" id="KW-1185">Reference proteome</keyword>
<dbReference type="AlphaFoldDB" id="B9D1Z4"/>
<organism evidence="1 2">
    <name type="scientific">Campylobacter rectus RM3267</name>
    <dbReference type="NCBI Taxonomy" id="553218"/>
    <lineage>
        <taxon>Bacteria</taxon>
        <taxon>Pseudomonadati</taxon>
        <taxon>Campylobacterota</taxon>
        <taxon>Epsilonproteobacteria</taxon>
        <taxon>Campylobacterales</taxon>
        <taxon>Campylobacteraceae</taxon>
        <taxon>Campylobacter</taxon>
    </lineage>
</organism>
<protein>
    <submittedName>
        <fullName evidence="1">Uncharacterized protein</fullName>
    </submittedName>
</protein>
<accession>B9D1Z4</accession>
<dbReference type="EMBL" id="ACFU01000011">
    <property type="protein sequence ID" value="EEF13937.1"/>
    <property type="molecule type" value="Genomic_DNA"/>
</dbReference>